<name>E3SIN2_9CAUD</name>
<dbReference type="RefSeq" id="YP_004323116.1">
    <property type="nucleotide sequence ID" value="NC_015282.1"/>
</dbReference>
<dbReference type="KEGG" id="vg:10327402"/>
<reference evidence="1 2" key="1">
    <citation type="journal article" date="2010" name="Environ. Microbiol.">
        <title>Genomic analysis of oceanic cyanobacterial myoviruses compared with T4-like myoviruses from diverse hosts and environments.</title>
        <authorList>
            <person name="Sullivan M.B."/>
            <person name="Huang K.H."/>
            <person name="Ignacio-Espinoza J.C."/>
            <person name="Berlin A.M."/>
            <person name="Kelly L."/>
            <person name="Weigele P.R."/>
            <person name="DeFrancesco A.S."/>
            <person name="Kern S.E."/>
            <person name="Thompson L.R."/>
            <person name="Young S."/>
            <person name="Yandava C."/>
            <person name="Fu R."/>
            <person name="Krastins B."/>
            <person name="Chase M."/>
            <person name="Sarracino D."/>
            <person name="Osburne M.S."/>
            <person name="Henn M.R."/>
            <person name="Chisholm S.W."/>
        </authorList>
    </citation>
    <scope>NUCLEOTIDE SEQUENCE [LARGE SCALE GENOMIC DNA]</scope>
    <source>
        <strain evidence="1">6501-1</strain>
    </source>
</reference>
<gene>
    <name evidence="1" type="ORF">SSM1_226</name>
</gene>
<dbReference type="Proteomes" id="UP000006523">
    <property type="component" value="Segment"/>
</dbReference>
<dbReference type="GeneID" id="10327402"/>
<dbReference type="EMBL" id="GU071094">
    <property type="protein sequence ID" value="ADO97125.1"/>
    <property type="molecule type" value="Genomic_DNA"/>
</dbReference>
<keyword evidence="2" id="KW-1185">Reference proteome</keyword>
<organism evidence="1 2">
    <name type="scientific">Synechococcus phage S-SM1</name>
    <dbReference type="NCBI Taxonomy" id="444859"/>
    <lineage>
        <taxon>Viruses</taxon>
        <taxon>Duplodnaviria</taxon>
        <taxon>Heunggongvirae</taxon>
        <taxon>Uroviricota</taxon>
        <taxon>Caudoviricetes</taxon>
        <taxon>Pantevenvirales</taxon>
        <taxon>Kyanoviridae</taxon>
        <taxon>Thetisvirus</taxon>
        <taxon>Thetisvirus ssm1</taxon>
    </lineage>
</organism>
<evidence type="ECO:0000313" key="2">
    <source>
        <dbReference type="Proteomes" id="UP000006523"/>
    </source>
</evidence>
<accession>E3SIN2</accession>
<protein>
    <submittedName>
        <fullName evidence="1">PA14 domain-containing protein</fullName>
    </submittedName>
</protein>
<evidence type="ECO:0000313" key="1">
    <source>
        <dbReference type="EMBL" id="ADO97125.1"/>
    </source>
</evidence>
<proteinExistence type="predicted"/>
<dbReference type="OrthoDB" id="5610at10239"/>
<sequence>MAYYYPEGAFGPICDLPLTDAQIIEQGRSAISIDEGLIEQYGVVPGIYDEFLDFWGEFNFPVFLRRKCKERVLDDGTIEKFDCVDEYSRPLPTSQESFVSATDDIGLKDLFFEPKLTPETCSPYQADINIRPLKFFGPNGVLIKRTPVEGSTPVTFPVTSENQSIPNNATITATFSEDRQNLVIGGTGEGIVQLRFTWDDKPSISGLAVGTLTVAGASFTQSGEKGSDNDSTSIVTAGQSYPITLSGNSGTSGSRLQGNTQIEYDDDVPGFDVNATLSITEVLPTTTSTNVAGYWSDEGNKYGVWVNPAICTLPQQPQSVSYKITIDEADTYGFTFGCDDNATLTINDETSAFLTAVGGIFEGGSYNTPYTGTRALTAGTLILTVNCTNSDAGFQDANGDPTGLAYDWQRNPGGWYIKMCKGGLCASGTNINWVPVGPHPAWSDFMDEYAVFPSNIDPLLDQTQQATWNINIPTTGNYTFECSADNNATFTLDGTQIATSNSFTTTTSVSLTNISEGPHTLVVSVFNGTNSNGANEWTTNPGGVAWRIQYGGGSIDANFQSNGRLLVTGAGAARLDFDFEWDDNPSTYDTALGTVAYPQLGVSFTQNTGSSSGSDSDNVNNVTAGDYGVTILNNSGGFTVENSGKRLCFKDLDGNDCNAQLDLSIVQGDATIASSLDLNTPGDGNLFWHTRLATGYTFLEDN</sequence>